<evidence type="ECO:0000313" key="1">
    <source>
        <dbReference type="EMBL" id="OKH31778.1"/>
    </source>
</evidence>
<dbReference type="GO" id="GO:0004674">
    <property type="term" value="F:protein serine/threonine kinase activity"/>
    <property type="evidence" value="ECO:0007669"/>
    <property type="project" value="UniProtKB-KW"/>
</dbReference>
<gene>
    <name evidence="1" type="ORF">NIES2119_27805</name>
</gene>
<dbReference type="PANTHER" id="PTHR37171">
    <property type="entry name" value="SERINE/THREONINE-PROTEIN KINASE YRZF-RELATED"/>
    <property type="match status" value="1"/>
</dbReference>
<dbReference type="InterPro" id="IPR052396">
    <property type="entry name" value="Meiotic_Drive_Suppr_Kinase"/>
</dbReference>
<keyword evidence="1" id="KW-0723">Serine/threonine-protein kinase</keyword>
<dbReference type="PANTHER" id="PTHR37171:SF1">
    <property type="entry name" value="SERINE_THREONINE-PROTEIN KINASE YRZF-RELATED"/>
    <property type="match status" value="1"/>
</dbReference>
<accession>A0A1U7I6A7</accession>
<dbReference type="Gene3D" id="1.10.510.10">
    <property type="entry name" value="Transferase(Phosphotransferase) domain 1"/>
    <property type="match status" value="1"/>
</dbReference>
<sequence length="237" mass="27412">MEQLHINQLVESIHAELLPALQIASIDPHDPVVVNHLPIPWQLVGTGNYAAVVCHPNYPEVVVKIYAPSRPGFEEELEVYRRLGSHPAFSECFYGENGVLVLKRLYGVTLYDCLYKGIPIPKQVIQDIDAALNYARSRGLYPHDVHGRNVMLYEGRGLVVDISDFLHLESCHKWENLKRAYYLLYLPLFYPLRLRVPYFILDIVRKTYRLATSSVKFVTQLVRQTIARRKVIKGWKR</sequence>
<dbReference type="OrthoDB" id="529320at2"/>
<organism evidence="1 2">
    <name type="scientific">[Phormidium ambiguum] IAM M-71</name>
    <dbReference type="NCBI Taxonomy" id="454136"/>
    <lineage>
        <taxon>Bacteria</taxon>
        <taxon>Bacillati</taxon>
        <taxon>Cyanobacteriota</taxon>
        <taxon>Cyanophyceae</taxon>
        <taxon>Oscillatoriophycideae</taxon>
        <taxon>Aerosakkonematales</taxon>
        <taxon>Aerosakkonemataceae</taxon>
        <taxon>Floridanema</taxon>
    </lineage>
</organism>
<dbReference type="Proteomes" id="UP000185860">
    <property type="component" value="Unassembled WGS sequence"/>
</dbReference>
<proteinExistence type="predicted"/>
<dbReference type="InterPro" id="IPR011009">
    <property type="entry name" value="Kinase-like_dom_sf"/>
</dbReference>
<dbReference type="SUPFAM" id="SSF56112">
    <property type="entry name" value="Protein kinase-like (PK-like)"/>
    <property type="match status" value="1"/>
</dbReference>
<reference evidence="1 2" key="1">
    <citation type="submission" date="2016-11" db="EMBL/GenBank/DDBJ databases">
        <title>Draft Genome Sequences of Nine Cyanobacterial Strains from Diverse Habitats.</title>
        <authorList>
            <person name="Zhu T."/>
            <person name="Hou S."/>
            <person name="Lu X."/>
            <person name="Hess W.R."/>
        </authorList>
    </citation>
    <scope>NUCLEOTIDE SEQUENCE [LARGE SCALE GENOMIC DNA]</scope>
    <source>
        <strain evidence="1 2">IAM M-71</strain>
    </source>
</reference>
<protein>
    <submittedName>
        <fullName evidence="1">Serine/threonine protein kinase</fullName>
    </submittedName>
</protein>
<dbReference type="STRING" id="454136.NIES2119_27805"/>
<name>A0A1U7I6A7_9CYAN</name>
<dbReference type="EMBL" id="MRCE01000046">
    <property type="protein sequence ID" value="OKH31778.1"/>
    <property type="molecule type" value="Genomic_DNA"/>
</dbReference>
<dbReference type="AlphaFoldDB" id="A0A1U7I6A7"/>
<keyword evidence="1" id="KW-0418">Kinase</keyword>
<evidence type="ECO:0000313" key="2">
    <source>
        <dbReference type="Proteomes" id="UP000185860"/>
    </source>
</evidence>
<keyword evidence="1" id="KW-0808">Transferase</keyword>
<dbReference type="RefSeq" id="WP_073596745.1">
    <property type="nucleotide sequence ID" value="NZ_MRCE01000046.1"/>
</dbReference>
<comment type="caution">
    <text evidence="1">The sequence shown here is derived from an EMBL/GenBank/DDBJ whole genome shotgun (WGS) entry which is preliminary data.</text>
</comment>